<evidence type="ECO:0000313" key="2">
    <source>
        <dbReference type="EMBL" id="KTR85285.1"/>
    </source>
</evidence>
<dbReference type="InterPro" id="IPR041698">
    <property type="entry name" value="Methyltransf_25"/>
</dbReference>
<evidence type="ECO:0000259" key="1">
    <source>
        <dbReference type="Pfam" id="PF13649"/>
    </source>
</evidence>
<dbReference type="OrthoDB" id="9795085at2"/>
<dbReference type="Proteomes" id="UP000070810">
    <property type="component" value="Unassembled WGS sequence"/>
</dbReference>
<reference evidence="2 3" key="1">
    <citation type="journal article" date="2016" name="Front. Microbiol.">
        <title>Genomic Resource of Rice Seed Associated Bacteria.</title>
        <authorList>
            <person name="Midha S."/>
            <person name="Bansal K."/>
            <person name="Sharma S."/>
            <person name="Kumar N."/>
            <person name="Patil P.P."/>
            <person name="Chaudhry V."/>
            <person name="Patil P.B."/>
        </authorList>
    </citation>
    <scope>NUCLEOTIDE SEQUENCE [LARGE SCALE GENOMIC DNA]</scope>
    <source>
        <strain evidence="2 3">NS354</strain>
    </source>
</reference>
<dbReference type="GO" id="GO:0008168">
    <property type="term" value="F:methyltransferase activity"/>
    <property type="evidence" value="ECO:0007669"/>
    <property type="project" value="UniProtKB-KW"/>
</dbReference>
<keyword evidence="3" id="KW-1185">Reference proteome</keyword>
<keyword evidence="2" id="KW-0489">Methyltransferase</keyword>
<dbReference type="Gene3D" id="3.40.50.150">
    <property type="entry name" value="Vaccinia Virus protein VP39"/>
    <property type="match status" value="1"/>
</dbReference>
<keyword evidence="2" id="KW-0808">Transferase</keyword>
<protein>
    <submittedName>
        <fullName evidence="2">Methyltransferase type 12</fullName>
    </submittedName>
</protein>
<dbReference type="InterPro" id="IPR029063">
    <property type="entry name" value="SAM-dependent_MTases_sf"/>
</dbReference>
<dbReference type="EMBL" id="LDRK01000065">
    <property type="protein sequence ID" value="KTR85285.1"/>
    <property type="molecule type" value="Genomic_DNA"/>
</dbReference>
<dbReference type="CDD" id="cd02440">
    <property type="entry name" value="AdoMet_MTases"/>
    <property type="match status" value="1"/>
</dbReference>
<gene>
    <name evidence="2" type="ORF">NS354_09670</name>
</gene>
<dbReference type="Pfam" id="PF13649">
    <property type="entry name" value="Methyltransf_25"/>
    <property type="match status" value="1"/>
</dbReference>
<dbReference type="GO" id="GO:0032259">
    <property type="term" value="P:methylation"/>
    <property type="evidence" value="ECO:0007669"/>
    <property type="project" value="UniProtKB-KW"/>
</dbReference>
<dbReference type="PATRIC" id="fig|1079994.3.peg.2197"/>
<feature type="domain" description="Methyltransferase" evidence="1">
    <location>
        <begin position="54"/>
        <end position="158"/>
    </location>
</feature>
<dbReference type="RefSeq" id="WP_058594302.1">
    <property type="nucleotide sequence ID" value="NZ_LDRK01000065.1"/>
</dbReference>
<name>A0A147ELK2_9MICO</name>
<proteinExistence type="predicted"/>
<dbReference type="AlphaFoldDB" id="A0A147ELK2"/>
<evidence type="ECO:0000313" key="3">
    <source>
        <dbReference type="Proteomes" id="UP000070810"/>
    </source>
</evidence>
<dbReference type="SUPFAM" id="SSF53335">
    <property type="entry name" value="S-adenosyl-L-methionine-dependent methyltransferases"/>
    <property type="match status" value="1"/>
</dbReference>
<accession>A0A147ELK2</accession>
<comment type="caution">
    <text evidence="2">The sequence shown here is derived from an EMBL/GenBank/DDBJ whole genome shotgun (WGS) entry which is preliminary data.</text>
</comment>
<sequence>MRGESLSALIRSWDDQQAAYITHREQRFAIMLDAIAHLLAGADEFDENGAGLTVLDVACGPGSLSQRILDRFPEARVIGIDYDPVLLRIAGAWLEGRHPGRFTPVDADLAGNWPAAVEAAAKTAAIHVAVSSTALHWLAPHRLVAVYEQLGGLLPEGGLFLNADHLRYDSRTQPFLATGAGADDARTQREAYARGVLSWDQWWDHVMTVPELAALRPERERRFADRPPTIDAPVELHLSALGTAGFREAGVLWRFWDDVVVLARR</sequence>
<organism evidence="2 3">
    <name type="scientific">Leucobacter chromiiresistens</name>
    <dbReference type="NCBI Taxonomy" id="1079994"/>
    <lineage>
        <taxon>Bacteria</taxon>
        <taxon>Bacillati</taxon>
        <taxon>Actinomycetota</taxon>
        <taxon>Actinomycetes</taxon>
        <taxon>Micrococcales</taxon>
        <taxon>Microbacteriaceae</taxon>
        <taxon>Leucobacter</taxon>
    </lineage>
</organism>